<comment type="caution">
    <text evidence="8">The sequence shown here is derived from an EMBL/GenBank/DDBJ whole genome shotgun (WGS) entry which is preliminary data.</text>
</comment>
<name>A0A7Y9I2N7_9ACTN</name>
<dbReference type="GO" id="GO:0071555">
    <property type="term" value="P:cell wall organization"/>
    <property type="evidence" value="ECO:0007669"/>
    <property type="project" value="UniProtKB-KW"/>
</dbReference>
<dbReference type="Proteomes" id="UP000569914">
    <property type="component" value="Unassembled WGS sequence"/>
</dbReference>
<accession>A0A7Y9I2N7</accession>
<dbReference type="GO" id="GO:0005886">
    <property type="term" value="C:plasma membrane"/>
    <property type="evidence" value="ECO:0007669"/>
    <property type="project" value="UniProtKB-SubCell"/>
</dbReference>
<evidence type="ECO:0000256" key="5">
    <source>
        <dbReference type="ARBA" id="ARBA00023239"/>
    </source>
</evidence>
<dbReference type="HAMAP" id="MF_02065">
    <property type="entry name" value="MltG"/>
    <property type="match status" value="1"/>
</dbReference>
<keyword evidence="3 7" id="KW-1133">Transmembrane helix</keyword>
<dbReference type="GO" id="GO:0009252">
    <property type="term" value="P:peptidoglycan biosynthetic process"/>
    <property type="evidence" value="ECO:0007669"/>
    <property type="project" value="UniProtKB-UniRule"/>
</dbReference>
<evidence type="ECO:0000313" key="8">
    <source>
        <dbReference type="EMBL" id="NYE69101.1"/>
    </source>
</evidence>
<dbReference type="PANTHER" id="PTHR30518:SF2">
    <property type="entry name" value="ENDOLYTIC MUREIN TRANSGLYCOSYLASE"/>
    <property type="match status" value="1"/>
</dbReference>
<keyword evidence="4 7" id="KW-0472">Membrane</keyword>
<dbReference type="AlphaFoldDB" id="A0A7Y9I2N7"/>
<keyword evidence="9" id="KW-1185">Reference proteome</keyword>
<keyword evidence="6 7" id="KW-0961">Cell wall biogenesis/degradation</keyword>
<keyword evidence="2 7" id="KW-0812">Transmembrane</keyword>
<evidence type="ECO:0000256" key="2">
    <source>
        <dbReference type="ARBA" id="ARBA00022692"/>
    </source>
</evidence>
<dbReference type="PANTHER" id="PTHR30518">
    <property type="entry name" value="ENDOLYTIC MUREIN TRANSGLYCOSYLASE"/>
    <property type="match status" value="1"/>
</dbReference>
<keyword evidence="1 7" id="KW-1003">Cell membrane</keyword>
<evidence type="ECO:0000256" key="1">
    <source>
        <dbReference type="ARBA" id="ARBA00022475"/>
    </source>
</evidence>
<evidence type="ECO:0000313" key="9">
    <source>
        <dbReference type="Proteomes" id="UP000569914"/>
    </source>
</evidence>
<dbReference type="Gene3D" id="3.30.1490.480">
    <property type="entry name" value="Endolytic murein transglycosylase"/>
    <property type="match status" value="1"/>
</dbReference>
<keyword evidence="5 7" id="KW-0456">Lyase</keyword>
<dbReference type="InterPro" id="IPR003770">
    <property type="entry name" value="MLTG-like"/>
</dbReference>
<dbReference type="EMBL" id="JACCBU010000001">
    <property type="protein sequence ID" value="NYE69101.1"/>
    <property type="molecule type" value="Genomic_DNA"/>
</dbReference>
<evidence type="ECO:0000256" key="3">
    <source>
        <dbReference type="ARBA" id="ARBA00022989"/>
    </source>
</evidence>
<dbReference type="EC" id="4.2.2.29" evidence="7"/>
<feature type="site" description="Important for catalytic activity" evidence="7">
    <location>
        <position position="247"/>
    </location>
</feature>
<evidence type="ECO:0000256" key="4">
    <source>
        <dbReference type="ARBA" id="ARBA00023136"/>
    </source>
</evidence>
<gene>
    <name evidence="7" type="primary">mltG</name>
    <name evidence="8" type="ORF">BKA15_000430</name>
</gene>
<dbReference type="Pfam" id="PF02618">
    <property type="entry name" value="YceG"/>
    <property type="match status" value="1"/>
</dbReference>
<comment type="catalytic activity">
    <reaction evidence="7">
        <text>a peptidoglycan chain = a peptidoglycan chain with N-acetyl-1,6-anhydromuramyl-[peptide] at the reducing end + a peptidoglycan chain with N-acetylglucosamine at the non-reducing end.</text>
        <dbReference type="EC" id="4.2.2.29"/>
    </reaction>
</comment>
<sequence length="372" mass="40984">MSSMLDPEHKPSAGREIAHRIKGYLAVLLAAAVLIFGVSFVWNKTTEFVTTFGEVPDYPGPGGDEVTVVVPEGSSLDQIGGTLMEADVIKSTQAWEKVVDREPRASTIQAGRYRMRLQMKAIDALTLLVNPGDSRVRAQFQVKEGLRLSEQIEALVKSTKISKKEFEAALKKPKELGLPSYAKNNPEGVLFPETYELVESATATSVLKQMTAQYAKVAKDLNLNERAKRIGKSPYEVLIVASILDKEVRRAEDRPKAARVIYNRLDKKWNLGLDSTVLYAVNSKSAVTTPEQRESKSPYNTYKVKGLPPGPISAPGKAAIEAALAPADGPWMYFVTVNLDTGETKFVTTKAEFEQIVDEFQAWCQANTGKCR</sequence>
<protein>
    <recommendedName>
        <fullName evidence="7">Endolytic murein transglycosylase</fullName>
        <ecNumber evidence="7">4.2.2.29</ecNumber>
    </recommendedName>
    <alternativeName>
        <fullName evidence="7">Peptidoglycan lytic transglycosylase</fullName>
    </alternativeName>
    <alternativeName>
        <fullName evidence="7">Peptidoglycan polymerization terminase</fullName>
    </alternativeName>
</protein>
<comment type="function">
    <text evidence="7">Functions as a peptidoglycan terminase that cleaves nascent peptidoglycan strands endolytically to terminate their elongation.</text>
</comment>
<comment type="similarity">
    <text evidence="7">Belongs to the transglycosylase MltG family.</text>
</comment>
<proteinExistence type="inferred from homology"/>
<feature type="transmembrane region" description="Helical" evidence="7">
    <location>
        <begin position="21"/>
        <end position="42"/>
    </location>
</feature>
<evidence type="ECO:0000256" key="7">
    <source>
        <dbReference type="HAMAP-Rule" id="MF_02065"/>
    </source>
</evidence>
<evidence type="ECO:0000256" key="6">
    <source>
        <dbReference type="ARBA" id="ARBA00023316"/>
    </source>
</evidence>
<organism evidence="8 9">
    <name type="scientific">Microlunatus parietis</name>
    <dbReference type="NCBI Taxonomy" id="682979"/>
    <lineage>
        <taxon>Bacteria</taxon>
        <taxon>Bacillati</taxon>
        <taxon>Actinomycetota</taxon>
        <taxon>Actinomycetes</taxon>
        <taxon>Propionibacteriales</taxon>
        <taxon>Propionibacteriaceae</taxon>
        <taxon>Microlunatus</taxon>
    </lineage>
</organism>
<comment type="subcellular location">
    <subcellularLocation>
        <location evidence="7">Cell membrane</location>
        <topology evidence="7">Single-pass membrane protein</topology>
    </subcellularLocation>
</comment>
<reference evidence="8 9" key="1">
    <citation type="submission" date="2020-07" db="EMBL/GenBank/DDBJ databases">
        <title>Sequencing the genomes of 1000 actinobacteria strains.</title>
        <authorList>
            <person name="Klenk H.-P."/>
        </authorList>
    </citation>
    <scope>NUCLEOTIDE SEQUENCE [LARGE SCALE GENOMIC DNA]</scope>
    <source>
        <strain evidence="8 9">DSM 22083</strain>
    </source>
</reference>
<dbReference type="NCBIfam" id="TIGR00247">
    <property type="entry name" value="endolytic transglycosylase MltG"/>
    <property type="match status" value="1"/>
</dbReference>
<dbReference type="GO" id="GO:0008932">
    <property type="term" value="F:lytic endotransglycosylase activity"/>
    <property type="evidence" value="ECO:0007669"/>
    <property type="project" value="UniProtKB-UniRule"/>
</dbReference>